<accession>A0A9P8FPA1</accession>
<keyword evidence="3" id="KW-1185">Reference proteome</keyword>
<feature type="compositionally biased region" description="Gly residues" evidence="1">
    <location>
        <begin position="261"/>
        <end position="281"/>
    </location>
</feature>
<protein>
    <submittedName>
        <fullName evidence="2">Uncharacterized protein</fullName>
    </submittedName>
</protein>
<sequence>WATKAYWQPSNFYPGQILRILHSYPHTNLDAKYSSDLGNVAMTDVEPVAVKMRWAVVLWTTDFGIFTLPMFTLKGKTGLKELTEDRRQEYVAMVTEGTTPESDKLTPWNGHLIIMNVNPELKTQYSHLCYVDLSRPMAINAFEYLEEDAGSIDGDEYVRLISLFKIKIDFWIDQSFQKFEGSPSYNEMKLVIPDAMPTASRQPYEEFPEWKKKMADTEFPGQFISNRAKSRKYEEPKSKDKPKSGSGSTSTGVKKTRGGGHGRGGGRGGKGSGGGGRGGSGSKAKGVGVK</sequence>
<dbReference type="AlphaFoldDB" id="A0A9P8FPA1"/>
<organism evidence="2 3">
    <name type="scientific">Aureobasidium melanogenum</name>
    <name type="common">Aureobasidium pullulans var. melanogenum</name>
    <dbReference type="NCBI Taxonomy" id="46634"/>
    <lineage>
        <taxon>Eukaryota</taxon>
        <taxon>Fungi</taxon>
        <taxon>Dikarya</taxon>
        <taxon>Ascomycota</taxon>
        <taxon>Pezizomycotina</taxon>
        <taxon>Dothideomycetes</taxon>
        <taxon>Dothideomycetidae</taxon>
        <taxon>Dothideales</taxon>
        <taxon>Saccotheciaceae</taxon>
        <taxon>Aureobasidium</taxon>
    </lineage>
</organism>
<dbReference type="Proteomes" id="UP000729357">
    <property type="component" value="Unassembled WGS sequence"/>
</dbReference>
<feature type="compositionally biased region" description="Basic and acidic residues" evidence="1">
    <location>
        <begin position="231"/>
        <end position="243"/>
    </location>
</feature>
<feature type="non-terminal residue" evidence="2">
    <location>
        <position position="290"/>
    </location>
</feature>
<reference evidence="2" key="2">
    <citation type="submission" date="2021-08" db="EMBL/GenBank/DDBJ databases">
        <authorList>
            <person name="Gostincar C."/>
            <person name="Sun X."/>
            <person name="Song Z."/>
            <person name="Gunde-Cimerman N."/>
        </authorList>
    </citation>
    <scope>NUCLEOTIDE SEQUENCE</scope>
    <source>
        <strain evidence="2">EXF-9298</strain>
    </source>
</reference>
<proteinExistence type="predicted"/>
<evidence type="ECO:0000313" key="3">
    <source>
        <dbReference type="Proteomes" id="UP000729357"/>
    </source>
</evidence>
<comment type="caution">
    <text evidence="2">The sequence shown here is derived from an EMBL/GenBank/DDBJ whole genome shotgun (WGS) entry which is preliminary data.</text>
</comment>
<gene>
    <name evidence="2" type="ORF">KCU98_g10264</name>
</gene>
<feature type="non-terminal residue" evidence="2">
    <location>
        <position position="1"/>
    </location>
</feature>
<dbReference type="EMBL" id="JAHFXS010001504">
    <property type="protein sequence ID" value="KAG9977130.1"/>
    <property type="molecule type" value="Genomic_DNA"/>
</dbReference>
<feature type="region of interest" description="Disordered" evidence="1">
    <location>
        <begin position="224"/>
        <end position="290"/>
    </location>
</feature>
<feature type="compositionally biased region" description="Low complexity" evidence="1">
    <location>
        <begin position="244"/>
        <end position="253"/>
    </location>
</feature>
<evidence type="ECO:0000256" key="1">
    <source>
        <dbReference type="SAM" id="MobiDB-lite"/>
    </source>
</evidence>
<evidence type="ECO:0000313" key="2">
    <source>
        <dbReference type="EMBL" id="KAG9977130.1"/>
    </source>
</evidence>
<reference evidence="2" key="1">
    <citation type="journal article" date="2021" name="J Fungi (Basel)">
        <title>Virulence traits and population genomics of the black yeast Aureobasidium melanogenum.</title>
        <authorList>
            <person name="Cernosa A."/>
            <person name="Sun X."/>
            <person name="Gostincar C."/>
            <person name="Fang C."/>
            <person name="Gunde-Cimerman N."/>
            <person name="Song Z."/>
        </authorList>
    </citation>
    <scope>NUCLEOTIDE SEQUENCE</scope>
    <source>
        <strain evidence="2">EXF-9298</strain>
    </source>
</reference>
<name>A0A9P8FPA1_AURME</name>